<dbReference type="GO" id="GO:0005930">
    <property type="term" value="C:axoneme"/>
    <property type="evidence" value="ECO:0007669"/>
    <property type="project" value="UniProtKB-SubCell"/>
</dbReference>
<dbReference type="Pfam" id="PF13855">
    <property type="entry name" value="LRR_8"/>
    <property type="match status" value="2"/>
</dbReference>
<dbReference type="SMART" id="SM00364">
    <property type="entry name" value="LRR_BAC"/>
    <property type="match status" value="11"/>
</dbReference>
<reference evidence="5" key="1">
    <citation type="submission" date="2021-01" db="EMBL/GenBank/DDBJ databases">
        <authorList>
            <person name="Corre E."/>
            <person name="Pelletier E."/>
            <person name="Niang G."/>
            <person name="Scheremetjew M."/>
            <person name="Finn R."/>
            <person name="Kale V."/>
            <person name="Holt S."/>
            <person name="Cochrane G."/>
            <person name="Meng A."/>
            <person name="Brown T."/>
            <person name="Cohen L."/>
        </authorList>
    </citation>
    <scope>NUCLEOTIDE SEQUENCE</scope>
    <source>
        <strain evidence="5">SL-175</strain>
    </source>
</reference>
<sequence>MSELILAGNNLTSLPETIGELVSLKLLNLNRNQLRSIPSQIGQLSELESLLLNSNHLSSLPIELKSLTALRWLDLGNNSFTRVPICLEHLHDLNALGLRHNLLRSMPDWLGGLTNLVNLNLMCNRLNDLPVTLGRLFEEGSVIIDDDVAFVVDDTKQTEWLDKFETSGNDTDLLQAWRMECVVLRQLWQDSEPLTVWQERKKAANAKYKQLIKESGEETTRVKHEDIINAREAKAGLQLQCTVEGDQVGRVVKINLPWNVRKSRARRLSYSGETELRSEADSESWQDDYLKSRRRLYKHREDRWRTECWLGRGTKTTIALPKFIGRLDGLKYMALDEKNLTSVPGEVGDLRSLEYMSLAKNYLTTIPVELGRLSVLKELRLSYNLLESVPEEFGGLVALETLHLNNNKLTSVPARLGGLSALKVLRLSGNRLTSVPAELGRLTALKTLRIDDNMLESLPIEFGGLHKLEELILNDNDLTSVPMELGMLTALTMLNLLSNSPLRTLPKSVMDIKNPYTPMYNSDCGRYPNVYPSKASMGTKCTVLW</sequence>
<dbReference type="PROSITE" id="PS51450">
    <property type="entry name" value="LRR"/>
    <property type="match status" value="3"/>
</dbReference>
<dbReference type="Pfam" id="PF00560">
    <property type="entry name" value="LRR_1"/>
    <property type="match status" value="1"/>
</dbReference>
<evidence type="ECO:0000256" key="1">
    <source>
        <dbReference type="ARBA" id="ARBA00004430"/>
    </source>
</evidence>
<name>A0A7S0SJL5_9CHLO</name>
<evidence type="ECO:0000256" key="3">
    <source>
        <dbReference type="ARBA" id="ARBA00022737"/>
    </source>
</evidence>
<dbReference type="SMART" id="SM00369">
    <property type="entry name" value="LRR_TYP"/>
    <property type="match status" value="11"/>
</dbReference>
<evidence type="ECO:0000313" key="5">
    <source>
        <dbReference type="EMBL" id="CAD8708858.1"/>
    </source>
</evidence>
<organism evidence="5">
    <name type="scientific">Mantoniella antarctica</name>
    <dbReference type="NCBI Taxonomy" id="81844"/>
    <lineage>
        <taxon>Eukaryota</taxon>
        <taxon>Viridiplantae</taxon>
        <taxon>Chlorophyta</taxon>
        <taxon>Mamiellophyceae</taxon>
        <taxon>Mamiellales</taxon>
        <taxon>Mamiellaceae</taxon>
        <taxon>Mantoniella</taxon>
    </lineage>
</organism>
<dbReference type="InterPro" id="IPR050216">
    <property type="entry name" value="LRR_domain-containing"/>
</dbReference>
<keyword evidence="2" id="KW-0433">Leucine-rich repeat</keyword>
<accession>A0A7S0SJL5</accession>
<dbReference type="PANTHER" id="PTHR48051">
    <property type="match status" value="1"/>
</dbReference>
<comment type="subcellular location">
    <subcellularLocation>
        <location evidence="1">Cytoplasm</location>
        <location evidence="1">Cytoskeleton</location>
        <location evidence="1">Cilium axoneme</location>
    </subcellularLocation>
</comment>
<dbReference type="Gene3D" id="3.80.10.10">
    <property type="entry name" value="Ribonuclease Inhibitor"/>
    <property type="match status" value="2"/>
</dbReference>
<dbReference type="AlphaFoldDB" id="A0A7S0SJL5"/>
<proteinExistence type="predicted"/>
<dbReference type="InterPro" id="IPR003591">
    <property type="entry name" value="Leu-rich_rpt_typical-subtyp"/>
</dbReference>
<evidence type="ECO:0000259" key="4">
    <source>
        <dbReference type="Pfam" id="PF23598"/>
    </source>
</evidence>
<keyword evidence="3" id="KW-0677">Repeat</keyword>
<dbReference type="SUPFAM" id="SSF52058">
    <property type="entry name" value="L domain-like"/>
    <property type="match status" value="2"/>
</dbReference>
<dbReference type="Pfam" id="PF23598">
    <property type="entry name" value="LRR_14"/>
    <property type="match status" value="1"/>
</dbReference>
<evidence type="ECO:0000256" key="2">
    <source>
        <dbReference type="ARBA" id="ARBA00022614"/>
    </source>
</evidence>
<feature type="domain" description="Disease resistance R13L4/SHOC-2-like LRR" evidence="4">
    <location>
        <begin position="416"/>
        <end position="499"/>
    </location>
</feature>
<dbReference type="PANTHER" id="PTHR48051:SF1">
    <property type="entry name" value="RAS SUPPRESSOR PROTEIN 1"/>
    <property type="match status" value="1"/>
</dbReference>
<dbReference type="InterPro" id="IPR001611">
    <property type="entry name" value="Leu-rich_rpt"/>
</dbReference>
<dbReference type="InterPro" id="IPR055414">
    <property type="entry name" value="LRR_R13L4/SHOC2-like"/>
</dbReference>
<dbReference type="EMBL" id="HBFC01019348">
    <property type="protein sequence ID" value="CAD8708858.1"/>
    <property type="molecule type" value="Transcribed_RNA"/>
</dbReference>
<gene>
    <name evidence="5" type="ORF">MANT1106_LOCUS11541</name>
</gene>
<protein>
    <recommendedName>
        <fullName evidence="4">Disease resistance R13L4/SHOC-2-like LRR domain-containing protein</fullName>
    </recommendedName>
</protein>
<dbReference type="InterPro" id="IPR032675">
    <property type="entry name" value="LRR_dom_sf"/>
</dbReference>